<sequence length="160" mass="18516">MTRSRSSSQSARSSPYRKRFQINLEDPETDSRDIYNVITTHIDQLRTYAKALHQHIWHAVEQTRAAEEKKYLAEERKDKLECKVLIQTQASENARAQAEAFNENTVLRTRIFSVETQMASVAARNDELVLENDRLIRVSAWVRSAFECLQSFVGLWDLAA</sequence>
<accession>A0AAW1PPL1</accession>
<proteinExistence type="predicted"/>
<dbReference type="Proteomes" id="UP001489004">
    <property type="component" value="Unassembled WGS sequence"/>
</dbReference>
<name>A0AAW1PPL1_9CHLO</name>
<comment type="caution">
    <text evidence="1">The sequence shown here is derived from an EMBL/GenBank/DDBJ whole genome shotgun (WGS) entry which is preliminary data.</text>
</comment>
<keyword evidence="2" id="KW-1185">Reference proteome</keyword>
<dbReference type="EMBL" id="JALJOR010000009">
    <property type="protein sequence ID" value="KAK9811569.1"/>
    <property type="molecule type" value="Genomic_DNA"/>
</dbReference>
<gene>
    <name evidence="1" type="ORF">WJX72_006069</name>
</gene>
<evidence type="ECO:0000313" key="2">
    <source>
        <dbReference type="Proteomes" id="UP001489004"/>
    </source>
</evidence>
<organism evidence="1 2">
    <name type="scientific">[Myrmecia] bisecta</name>
    <dbReference type="NCBI Taxonomy" id="41462"/>
    <lineage>
        <taxon>Eukaryota</taxon>
        <taxon>Viridiplantae</taxon>
        <taxon>Chlorophyta</taxon>
        <taxon>core chlorophytes</taxon>
        <taxon>Trebouxiophyceae</taxon>
        <taxon>Trebouxiales</taxon>
        <taxon>Trebouxiaceae</taxon>
        <taxon>Myrmecia</taxon>
    </lineage>
</organism>
<protein>
    <submittedName>
        <fullName evidence="1">Uncharacterized protein</fullName>
    </submittedName>
</protein>
<reference evidence="1 2" key="1">
    <citation type="journal article" date="2024" name="Nat. Commun.">
        <title>Phylogenomics reveals the evolutionary origins of lichenization in chlorophyte algae.</title>
        <authorList>
            <person name="Puginier C."/>
            <person name="Libourel C."/>
            <person name="Otte J."/>
            <person name="Skaloud P."/>
            <person name="Haon M."/>
            <person name="Grisel S."/>
            <person name="Petersen M."/>
            <person name="Berrin J.G."/>
            <person name="Delaux P.M."/>
            <person name="Dal Grande F."/>
            <person name="Keller J."/>
        </authorList>
    </citation>
    <scope>NUCLEOTIDE SEQUENCE [LARGE SCALE GENOMIC DNA]</scope>
    <source>
        <strain evidence="1 2">SAG 2043</strain>
    </source>
</reference>
<dbReference type="AlphaFoldDB" id="A0AAW1PPL1"/>
<evidence type="ECO:0000313" key="1">
    <source>
        <dbReference type="EMBL" id="KAK9811569.1"/>
    </source>
</evidence>